<dbReference type="InterPro" id="IPR013406">
    <property type="entry name" value="CHP02574_addiction_mod"/>
</dbReference>
<gene>
    <name evidence="1" type="ORF">N47_J00870</name>
</gene>
<proteinExistence type="predicted"/>
<sequence>MQSTIEIKQLSREEKLRVMEAIWEDLSNEEEQIVSPDWHKKVLQETEHRLSTGQEKIVDWQDAKKDLRKRFE</sequence>
<dbReference type="AlphaFoldDB" id="E1YEW2"/>
<accession>E1YEW2</accession>
<dbReference type="Pfam" id="PF09720">
    <property type="entry name" value="Unstab_antitox"/>
    <property type="match status" value="1"/>
</dbReference>
<evidence type="ECO:0008006" key="2">
    <source>
        <dbReference type="Google" id="ProtNLM"/>
    </source>
</evidence>
<name>E1YEW2_9BACT</name>
<evidence type="ECO:0000313" key="1">
    <source>
        <dbReference type="EMBL" id="CBX29106.1"/>
    </source>
</evidence>
<dbReference type="EMBL" id="FR695872">
    <property type="protein sequence ID" value="CBX29106.1"/>
    <property type="molecule type" value="Genomic_DNA"/>
</dbReference>
<organism evidence="1">
    <name type="scientific">uncultured Desulfobacterium sp</name>
    <dbReference type="NCBI Taxonomy" id="201089"/>
    <lineage>
        <taxon>Bacteria</taxon>
        <taxon>Pseudomonadati</taxon>
        <taxon>Thermodesulfobacteriota</taxon>
        <taxon>Desulfobacteria</taxon>
        <taxon>Desulfobacterales</taxon>
        <taxon>Desulfobacteriaceae</taxon>
        <taxon>Desulfobacterium</taxon>
        <taxon>environmental samples</taxon>
    </lineage>
</organism>
<reference evidence="1" key="1">
    <citation type="journal article" date="2011" name="Environ. Microbiol.">
        <title>Genomic insights into the metabolic potential of the polycyclic aromatic hydrocarbon degrading sulfate-reducing Deltaproteobacterium N47.</title>
        <authorList>
            <person name="Bergmann F."/>
            <person name="Selesi D."/>
            <person name="Weinmaier T."/>
            <person name="Tischler P."/>
            <person name="Rattei T."/>
            <person name="Meckenstock R.U."/>
        </authorList>
    </citation>
    <scope>NUCLEOTIDE SEQUENCE</scope>
</reference>
<protein>
    <recommendedName>
        <fullName evidence="2">Addiction module component</fullName>
    </recommendedName>
</protein>